<feature type="chain" id="PRO_5041327561" evidence="5">
    <location>
        <begin position="18"/>
        <end position="410"/>
    </location>
</feature>
<gene>
    <name evidence="7" type="ORF">NKR19_g8281</name>
</gene>
<dbReference type="CDD" id="cd05652">
    <property type="entry name" value="M20_ArgE_DapE-like_fungal"/>
    <property type="match status" value="1"/>
</dbReference>
<evidence type="ECO:0000256" key="2">
    <source>
        <dbReference type="ARBA" id="ARBA00022723"/>
    </source>
</evidence>
<name>A0AA38VN79_9PEZI</name>
<dbReference type="AlphaFoldDB" id="A0AA38VN79"/>
<dbReference type="PANTHER" id="PTHR43808:SF30">
    <property type="entry name" value="ACETYLORNITHINE DEACETYLASE"/>
    <property type="match status" value="1"/>
</dbReference>
<evidence type="ECO:0000256" key="5">
    <source>
        <dbReference type="SAM" id="SignalP"/>
    </source>
</evidence>
<accession>A0AA38VN79</accession>
<evidence type="ECO:0000259" key="6">
    <source>
        <dbReference type="Pfam" id="PF07687"/>
    </source>
</evidence>
<dbReference type="InterPro" id="IPR011650">
    <property type="entry name" value="Peptidase_M20_dimer"/>
</dbReference>
<evidence type="ECO:0000256" key="3">
    <source>
        <dbReference type="ARBA" id="ARBA00022801"/>
    </source>
</evidence>
<reference evidence="7" key="1">
    <citation type="submission" date="2022-07" db="EMBL/GenBank/DDBJ databases">
        <title>Fungi with potential for degradation of polypropylene.</title>
        <authorList>
            <person name="Gostincar C."/>
        </authorList>
    </citation>
    <scope>NUCLEOTIDE SEQUENCE</scope>
    <source>
        <strain evidence="7">EXF-13287</strain>
    </source>
</reference>
<comment type="caution">
    <text evidence="7">The sequence shown here is derived from an EMBL/GenBank/DDBJ whole genome shotgun (WGS) entry which is preliminary data.</text>
</comment>
<comment type="similarity">
    <text evidence="1">Belongs to the peptidase M20A family.</text>
</comment>
<dbReference type="GO" id="GO:0046872">
    <property type="term" value="F:metal ion binding"/>
    <property type="evidence" value="ECO:0007669"/>
    <property type="project" value="UniProtKB-KW"/>
</dbReference>
<dbReference type="Pfam" id="PF01546">
    <property type="entry name" value="Peptidase_M20"/>
    <property type="match status" value="1"/>
</dbReference>
<dbReference type="Gene3D" id="3.40.630.10">
    <property type="entry name" value="Zn peptidases"/>
    <property type="match status" value="1"/>
</dbReference>
<dbReference type="SUPFAM" id="SSF55031">
    <property type="entry name" value="Bacterial exopeptidase dimerisation domain"/>
    <property type="match status" value="1"/>
</dbReference>
<dbReference type="Proteomes" id="UP001174691">
    <property type="component" value="Unassembled WGS sequence"/>
</dbReference>
<evidence type="ECO:0000313" key="8">
    <source>
        <dbReference type="Proteomes" id="UP001174691"/>
    </source>
</evidence>
<keyword evidence="3" id="KW-0378">Hydrolase</keyword>
<feature type="signal peptide" evidence="5">
    <location>
        <begin position="1"/>
        <end position="17"/>
    </location>
</feature>
<evidence type="ECO:0000256" key="1">
    <source>
        <dbReference type="ARBA" id="ARBA00006247"/>
    </source>
</evidence>
<dbReference type="Pfam" id="PF07687">
    <property type="entry name" value="M20_dimer"/>
    <property type="match status" value="1"/>
</dbReference>
<dbReference type="SUPFAM" id="SSF53187">
    <property type="entry name" value="Zn-dependent exopeptidases"/>
    <property type="match status" value="1"/>
</dbReference>
<proteinExistence type="inferred from homology"/>
<dbReference type="InterPro" id="IPR036264">
    <property type="entry name" value="Bact_exopeptidase_dim_dom"/>
</dbReference>
<dbReference type="GO" id="GO:0016787">
    <property type="term" value="F:hydrolase activity"/>
    <property type="evidence" value="ECO:0007669"/>
    <property type="project" value="UniProtKB-KW"/>
</dbReference>
<dbReference type="InterPro" id="IPR050072">
    <property type="entry name" value="Peptidase_M20A"/>
</dbReference>
<evidence type="ECO:0000313" key="7">
    <source>
        <dbReference type="EMBL" id="KAJ9137210.1"/>
    </source>
</evidence>
<sequence>MRASLLLGLSCLASAGAQQQRPIGAQVDSARATTHHDDGPSYRSSLLSLHKTLVSIPSTSGTEQHVGDVLVDYLTSIGYTVERQYLPRPDSTSPRRFNVLAWRQPKDQLSLTPEPGVLVTSHIDAVPPHIPYSISSTPPNADTLISGRGSVDAKASVAAQITALEELRRQGTISGDEATLLFVVGEETVGDGMRHFSSVARARNRTFDAAIFGEPTEGKLACGHKGHAACTIRARGKAGHSGYPWLGKSATEVLARALVRVLDADLGSSERFGGTTVNVGTMEGGVAANVIAERASARIALRVAAGDQETGWEVVRGRLEGVLRGVDEELEMECTNGYGPVECYCDVEGFETIVVNYGTDAANLEGDHVRYLYGPGSILVAHGDNEAITVRDLEAAVEGYKALVRHALKK</sequence>
<evidence type="ECO:0000256" key="4">
    <source>
        <dbReference type="SAM" id="MobiDB-lite"/>
    </source>
</evidence>
<organism evidence="7 8">
    <name type="scientific">Coniochaeta hoffmannii</name>
    <dbReference type="NCBI Taxonomy" id="91930"/>
    <lineage>
        <taxon>Eukaryota</taxon>
        <taxon>Fungi</taxon>
        <taxon>Dikarya</taxon>
        <taxon>Ascomycota</taxon>
        <taxon>Pezizomycotina</taxon>
        <taxon>Sordariomycetes</taxon>
        <taxon>Sordariomycetidae</taxon>
        <taxon>Coniochaetales</taxon>
        <taxon>Coniochaetaceae</taxon>
        <taxon>Coniochaeta</taxon>
    </lineage>
</organism>
<dbReference type="EMBL" id="JANBVN010000163">
    <property type="protein sequence ID" value="KAJ9137210.1"/>
    <property type="molecule type" value="Genomic_DNA"/>
</dbReference>
<dbReference type="InterPro" id="IPR002933">
    <property type="entry name" value="Peptidase_M20"/>
</dbReference>
<dbReference type="PANTHER" id="PTHR43808">
    <property type="entry name" value="ACETYLORNITHINE DEACETYLASE"/>
    <property type="match status" value="1"/>
</dbReference>
<feature type="domain" description="Peptidase M20 dimerisation" evidence="6">
    <location>
        <begin position="223"/>
        <end position="308"/>
    </location>
</feature>
<feature type="region of interest" description="Disordered" evidence="4">
    <location>
        <begin position="22"/>
        <end position="41"/>
    </location>
</feature>
<protein>
    <submittedName>
        <fullName evidence="7">Zn-dependent exopeptidase</fullName>
    </submittedName>
</protein>
<keyword evidence="8" id="KW-1185">Reference proteome</keyword>
<keyword evidence="5" id="KW-0732">Signal</keyword>
<keyword evidence="2" id="KW-0479">Metal-binding</keyword>
<dbReference type="Gene3D" id="3.30.70.360">
    <property type="match status" value="1"/>
</dbReference>